<evidence type="ECO:0000256" key="3">
    <source>
        <dbReference type="ARBA" id="ARBA00022679"/>
    </source>
</evidence>
<dbReference type="PANTHER" id="PTHR41533">
    <property type="entry name" value="L,D-TRANSPEPTIDASE HI_1667-RELATED"/>
    <property type="match status" value="1"/>
</dbReference>
<dbReference type="InterPro" id="IPR036365">
    <property type="entry name" value="PGBD-like_sf"/>
</dbReference>
<protein>
    <submittedName>
        <fullName evidence="9">L,D-transpeptidase family protein</fullName>
    </submittedName>
</protein>
<evidence type="ECO:0000256" key="5">
    <source>
        <dbReference type="ARBA" id="ARBA00022984"/>
    </source>
</evidence>
<dbReference type="Pfam" id="PF03734">
    <property type="entry name" value="YkuD"/>
    <property type="match status" value="1"/>
</dbReference>
<sequence length="556" mass="63016">MFTRNYAVLFCFLAVATIACQQKSKPPKQGQVRDTTHYTREEYIDLAIDSNYVNRFLEADTAYQPYEENIRNFYQKRNYHYAWINKDGLTEQAANFINLLKSGAPGMQDSSLINVPLQQLYDTLVVEGKGLKPGDTIIPRIEMMLTSQFFNYANKVWGGMTTDSAKDLEWFIPRKKLDLSSLLDSMVNKKGNAFEEDAPVNRQYNLLKGELKKLADLADKGPWDSIKITQKVLKKGDSATAIAAVKMRLEALGDLKAADSSRVFTAVLDTAIRNFQQRMGLKEDGTIQKPLLDAMNTPLQSRIKQILVNMERLRWVPVEPGSDYILVNIPQFQMHVYENGKLSWNCNVVVGKPGASTVIFNNDIRYVVFSPYWNVPPGILGSEVLPGLKRSGAAYLNRLNMEIVGASGKVIPPSSINFSKYSGKNFPYIVRQKPGKSNSLGKVKFLFPNEYNIYLHDTPSRYLFGETKRSFSHGCIRVAEPKKLAMWLLRGDSSWTEKKIDEALNGTKEKYVTLKNKVPVFIGYFTAFVNYKGQLNFRDDVYGHDAKLAKLLFGEK</sequence>
<evidence type="ECO:0000313" key="9">
    <source>
        <dbReference type="EMBL" id="MET6998975.1"/>
    </source>
</evidence>
<gene>
    <name evidence="9" type="ORF">ABR189_16435</name>
</gene>
<organism evidence="9 10">
    <name type="scientific">Chitinophaga defluvii</name>
    <dbReference type="NCBI Taxonomy" id="3163343"/>
    <lineage>
        <taxon>Bacteria</taxon>
        <taxon>Pseudomonadati</taxon>
        <taxon>Bacteroidota</taxon>
        <taxon>Chitinophagia</taxon>
        <taxon>Chitinophagales</taxon>
        <taxon>Chitinophagaceae</taxon>
        <taxon>Chitinophaga</taxon>
    </lineage>
</organism>
<dbReference type="Pfam" id="PF20142">
    <property type="entry name" value="Scaffold"/>
    <property type="match status" value="1"/>
</dbReference>
<dbReference type="PROSITE" id="PS52029">
    <property type="entry name" value="LD_TPASE"/>
    <property type="match status" value="1"/>
</dbReference>
<evidence type="ECO:0000256" key="7">
    <source>
        <dbReference type="PROSITE-ProRule" id="PRU01373"/>
    </source>
</evidence>
<feature type="active site" description="Proton donor/acceptor" evidence="7">
    <location>
        <position position="456"/>
    </location>
</feature>
<name>A0ABV2T9G7_9BACT</name>
<dbReference type="Proteomes" id="UP001549749">
    <property type="component" value="Unassembled WGS sequence"/>
</dbReference>
<dbReference type="RefSeq" id="WP_354661542.1">
    <property type="nucleotide sequence ID" value="NZ_JBEXAC010000002.1"/>
</dbReference>
<proteinExistence type="inferred from homology"/>
<accession>A0ABV2T9G7</accession>
<dbReference type="InterPro" id="IPR045380">
    <property type="entry name" value="LD_TPept_scaffold_dom"/>
</dbReference>
<dbReference type="PANTHER" id="PTHR41533:SF2">
    <property type="entry name" value="BLR7131 PROTEIN"/>
    <property type="match status" value="1"/>
</dbReference>
<keyword evidence="5 7" id="KW-0573">Peptidoglycan synthesis</keyword>
<evidence type="ECO:0000256" key="1">
    <source>
        <dbReference type="ARBA" id="ARBA00004752"/>
    </source>
</evidence>
<reference evidence="9 10" key="1">
    <citation type="submission" date="2024-06" db="EMBL/GenBank/DDBJ databases">
        <title>Chitinophaga defluvii sp. nov., isolated from municipal sewage.</title>
        <authorList>
            <person name="Zhang L."/>
        </authorList>
    </citation>
    <scope>NUCLEOTIDE SEQUENCE [LARGE SCALE GENOMIC DNA]</scope>
    <source>
        <strain evidence="9 10">H8</strain>
    </source>
</reference>
<dbReference type="InterPro" id="IPR002477">
    <property type="entry name" value="Peptidoglycan-bd-like"/>
</dbReference>
<dbReference type="CDD" id="cd16913">
    <property type="entry name" value="YkuD_like"/>
    <property type="match status" value="1"/>
</dbReference>
<dbReference type="EMBL" id="JBEXAC010000002">
    <property type="protein sequence ID" value="MET6998975.1"/>
    <property type="molecule type" value="Genomic_DNA"/>
</dbReference>
<keyword evidence="10" id="KW-1185">Reference proteome</keyword>
<evidence type="ECO:0000259" key="8">
    <source>
        <dbReference type="PROSITE" id="PS52029"/>
    </source>
</evidence>
<dbReference type="InterPro" id="IPR038063">
    <property type="entry name" value="Transpep_catalytic_dom"/>
</dbReference>
<comment type="similarity">
    <text evidence="2">Belongs to the YkuD family.</text>
</comment>
<dbReference type="SUPFAM" id="SSF47090">
    <property type="entry name" value="PGBD-like"/>
    <property type="match status" value="1"/>
</dbReference>
<keyword evidence="3" id="KW-0808">Transferase</keyword>
<evidence type="ECO:0000256" key="6">
    <source>
        <dbReference type="ARBA" id="ARBA00023316"/>
    </source>
</evidence>
<feature type="domain" description="L,D-TPase catalytic" evidence="8">
    <location>
        <begin position="323"/>
        <end position="497"/>
    </location>
</feature>
<comment type="caution">
    <text evidence="9">The sequence shown here is derived from an EMBL/GenBank/DDBJ whole genome shotgun (WGS) entry which is preliminary data.</text>
</comment>
<comment type="pathway">
    <text evidence="1 7">Cell wall biogenesis; peptidoglycan biosynthesis.</text>
</comment>
<keyword evidence="4 7" id="KW-0133">Cell shape</keyword>
<dbReference type="SUPFAM" id="SSF141523">
    <property type="entry name" value="L,D-transpeptidase catalytic domain-like"/>
    <property type="match status" value="1"/>
</dbReference>
<dbReference type="InterPro" id="IPR036366">
    <property type="entry name" value="PGBDSf"/>
</dbReference>
<evidence type="ECO:0000256" key="4">
    <source>
        <dbReference type="ARBA" id="ARBA00022960"/>
    </source>
</evidence>
<keyword evidence="6 7" id="KW-0961">Cell wall biogenesis/degradation</keyword>
<dbReference type="Gene3D" id="2.40.440.10">
    <property type="entry name" value="L,D-transpeptidase catalytic domain-like"/>
    <property type="match status" value="1"/>
</dbReference>
<dbReference type="Gene3D" id="1.10.101.10">
    <property type="entry name" value="PGBD-like superfamily/PGBD"/>
    <property type="match status" value="1"/>
</dbReference>
<dbReference type="InterPro" id="IPR005490">
    <property type="entry name" value="LD_TPept_cat_dom"/>
</dbReference>
<feature type="active site" description="Nucleophile" evidence="7">
    <location>
        <position position="475"/>
    </location>
</feature>
<dbReference type="PROSITE" id="PS51257">
    <property type="entry name" value="PROKAR_LIPOPROTEIN"/>
    <property type="match status" value="1"/>
</dbReference>
<evidence type="ECO:0000256" key="2">
    <source>
        <dbReference type="ARBA" id="ARBA00005992"/>
    </source>
</evidence>
<evidence type="ECO:0000313" key="10">
    <source>
        <dbReference type="Proteomes" id="UP001549749"/>
    </source>
</evidence>
<dbReference type="InterPro" id="IPR052905">
    <property type="entry name" value="LD-transpeptidase_YkuD-like"/>
</dbReference>
<dbReference type="Pfam" id="PF01471">
    <property type="entry name" value="PG_binding_1"/>
    <property type="match status" value="1"/>
</dbReference>